<dbReference type="EMBL" id="CP144747">
    <property type="protein sequence ID" value="WVZ62643.1"/>
    <property type="molecule type" value="Genomic_DNA"/>
</dbReference>
<gene>
    <name evidence="2" type="ORF">U9M48_012363</name>
</gene>
<reference evidence="2 3" key="1">
    <citation type="submission" date="2024-02" db="EMBL/GenBank/DDBJ databases">
        <title>High-quality chromosome-scale genome assembly of Pensacola bahiagrass (Paspalum notatum Flugge var. saurae).</title>
        <authorList>
            <person name="Vega J.M."/>
            <person name="Podio M."/>
            <person name="Orjuela J."/>
            <person name="Siena L.A."/>
            <person name="Pessino S.C."/>
            <person name="Combes M.C."/>
            <person name="Mariac C."/>
            <person name="Albertini E."/>
            <person name="Pupilli F."/>
            <person name="Ortiz J.P.A."/>
            <person name="Leblanc O."/>
        </authorList>
    </citation>
    <scope>NUCLEOTIDE SEQUENCE [LARGE SCALE GENOMIC DNA]</scope>
    <source>
        <strain evidence="2">R1</strain>
        <tissue evidence="2">Leaf</tissue>
    </source>
</reference>
<feature type="compositionally biased region" description="Basic residues" evidence="1">
    <location>
        <begin position="41"/>
        <end position="52"/>
    </location>
</feature>
<dbReference type="Proteomes" id="UP001341281">
    <property type="component" value="Chromosome 03"/>
</dbReference>
<feature type="region of interest" description="Disordered" evidence="1">
    <location>
        <begin position="77"/>
        <end position="136"/>
    </location>
</feature>
<dbReference type="AlphaFoldDB" id="A0AAQ3SXB6"/>
<name>A0AAQ3SXB6_PASNO</name>
<feature type="compositionally biased region" description="Gly residues" evidence="1">
    <location>
        <begin position="124"/>
        <end position="136"/>
    </location>
</feature>
<evidence type="ECO:0000313" key="3">
    <source>
        <dbReference type="Proteomes" id="UP001341281"/>
    </source>
</evidence>
<evidence type="ECO:0000256" key="1">
    <source>
        <dbReference type="SAM" id="MobiDB-lite"/>
    </source>
</evidence>
<sequence length="136" mass="14153">MSMTALEDVGRWGRSVVATAGIGHGQPAPYFRAGSRMGRWSGRHRAAPRRGRGGTAAPAGEAVARWRTGRCLCASGTGRRRCSRRIRPGRRQGKRSRRVGAGEASLRQVRAGDTAAPSRSWGGAAPGGGHGGVAPA</sequence>
<evidence type="ECO:0000313" key="2">
    <source>
        <dbReference type="EMBL" id="WVZ62643.1"/>
    </source>
</evidence>
<proteinExistence type="predicted"/>
<feature type="region of interest" description="Disordered" evidence="1">
    <location>
        <begin position="29"/>
        <end position="60"/>
    </location>
</feature>
<protein>
    <submittedName>
        <fullName evidence="2">Uncharacterized protein</fullName>
    </submittedName>
</protein>
<accession>A0AAQ3SXB6</accession>
<keyword evidence="3" id="KW-1185">Reference proteome</keyword>
<feature type="compositionally biased region" description="Basic residues" evidence="1">
    <location>
        <begin position="78"/>
        <end position="98"/>
    </location>
</feature>
<organism evidence="2 3">
    <name type="scientific">Paspalum notatum var. saurae</name>
    <dbReference type="NCBI Taxonomy" id="547442"/>
    <lineage>
        <taxon>Eukaryota</taxon>
        <taxon>Viridiplantae</taxon>
        <taxon>Streptophyta</taxon>
        <taxon>Embryophyta</taxon>
        <taxon>Tracheophyta</taxon>
        <taxon>Spermatophyta</taxon>
        <taxon>Magnoliopsida</taxon>
        <taxon>Liliopsida</taxon>
        <taxon>Poales</taxon>
        <taxon>Poaceae</taxon>
        <taxon>PACMAD clade</taxon>
        <taxon>Panicoideae</taxon>
        <taxon>Andropogonodae</taxon>
        <taxon>Paspaleae</taxon>
        <taxon>Paspalinae</taxon>
        <taxon>Paspalum</taxon>
    </lineage>
</organism>